<evidence type="ECO:0000313" key="2">
    <source>
        <dbReference type="Proteomes" id="UP000007266"/>
    </source>
</evidence>
<dbReference type="InParanoid" id="D7GY03"/>
<sequence>MLRARLASQTGGDLLPAPTNPRVALESLLGFPRNSAKNPSIRITAPPTLTPCEPIGCRLRVV</sequence>
<name>D7GY03_TRICA</name>
<reference evidence="1 2" key="1">
    <citation type="journal article" date="2008" name="Nature">
        <title>The genome of the model beetle and pest Tribolium castaneum.</title>
        <authorList>
            <consortium name="Tribolium Genome Sequencing Consortium"/>
            <person name="Richards S."/>
            <person name="Gibbs R.A."/>
            <person name="Weinstock G.M."/>
            <person name="Brown S.J."/>
            <person name="Denell R."/>
            <person name="Beeman R.W."/>
            <person name="Gibbs R."/>
            <person name="Beeman R.W."/>
            <person name="Brown S.J."/>
            <person name="Bucher G."/>
            <person name="Friedrich M."/>
            <person name="Grimmelikhuijzen C.J."/>
            <person name="Klingler M."/>
            <person name="Lorenzen M."/>
            <person name="Richards S."/>
            <person name="Roth S."/>
            <person name="Schroder R."/>
            <person name="Tautz D."/>
            <person name="Zdobnov E.M."/>
            <person name="Muzny D."/>
            <person name="Gibbs R.A."/>
            <person name="Weinstock G.M."/>
            <person name="Attaway T."/>
            <person name="Bell S."/>
            <person name="Buhay C.J."/>
            <person name="Chandrabose M.N."/>
            <person name="Chavez D."/>
            <person name="Clerk-Blankenburg K.P."/>
            <person name="Cree A."/>
            <person name="Dao M."/>
            <person name="Davis C."/>
            <person name="Chacko J."/>
            <person name="Dinh H."/>
            <person name="Dugan-Rocha S."/>
            <person name="Fowler G."/>
            <person name="Garner T.T."/>
            <person name="Garnes J."/>
            <person name="Gnirke A."/>
            <person name="Hawes A."/>
            <person name="Hernandez J."/>
            <person name="Hines S."/>
            <person name="Holder M."/>
            <person name="Hume J."/>
            <person name="Jhangiani S.N."/>
            <person name="Joshi V."/>
            <person name="Khan Z.M."/>
            <person name="Jackson L."/>
            <person name="Kovar C."/>
            <person name="Kowis A."/>
            <person name="Lee S."/>
            <person name="Lewis L.R."/>
            <person name="Margolis J."/>
            <person name="Morgan M."/>
            <person name="Nazareth L.V."/>
            <person name="Nguyen N."/>
            <person name="Okwuonu G."/>
            <person name="Parker D."/>
            <person name="Richards S."/>
            <person name="Ruiz S.J."/>
            <person name="Santibanez J."/>
            <person name="Savard J."/>
            <person name="Scherer S.E."/>
            <person name="Schneider B."/>
            <person name="Sodergren E."/>
            <person name="Tautz D."/>
            <person name="Vattahil S."/>
            <person name="Villasana D."/>
            <person name="White C.S."/>
            <person name="Wright R."/>
            <person name="Park Y."/>
            <person name="Beeman R.W."/>
            <person name="Lord J."/>
            <person name="Oppert B."/>
            <person name="Lorenzen M."/>
            <person name="Brown S."/>
            <person name="Wang L."/>
            <person name="Savard J."/>
            <person name="Tautz D."/>
            <person name="Richards S."/>
            <person name="Weinstock G."/>
            <person name="Gibbs R.A."/>
            <person name="Liu Y."/>
            <person name="Worley K."/>
            <person name="Weinstock G."/>
            <person name="Elsik C.G."/>
            <person name="Reese J.T."/>
            <person name="Elhaik E."/>
            <person name="Landan G."/>
            <person name="Graur D."/>
            <person name="Arensburger P."/>
            <person name="Atkinson P."/>
            <person name="Beeman R.W."/>
            <person name="Beidler J."/>
            <person name="Brown S.J."/>
            <person name="Demuth J.P."/>
            <person name="Drury D.W."/>
            <person name="Du Y.Z."/>
            <person name="Fujiwara H."/>
            <person name="Lorenzen M."/>
            <person name="Maselli V."/>
            <person name="Osanai M."/>
            <person name="Park Y."/>
            <person name="Robertson H.M."/>
            <person name="Tu Z."/>
            <person name="Wang J.J."/>
            <person name="Wang S."/>
            <person name="Richards S."/>
            <person name="Song H."/>
            <person name="Zhang L."/>
            <person name="Sodergren E."/>
            <person name="Werner D."/>
            <person name="Stanke M."/>
            <person name="Morgenstern B."/>
            <person name="Solovyev V."/>
            <person name="Kosarev P."/>
            <person name="Brown G."/>
            <person name="Chen H.C."/>
            <person name="Ermolaeva O."/>
            <person name="Hlavina W."/>
            <person name="Kapustin Y."/>
            <person name="Kiryutin B."/>
            <person name="Kitts P."/>
            <person name="Maglott D."/>
            <person name="Pruitt K."/>
            <person name="Sapojnikov V."/>
            <person name="Souvorov A."/>
            <person name="Mackey A.J."/>
            <person name="Waterhouse R.M."/>
            <person name="Wyder S."/>
            <person name="Zdobnov E.M."/>
            <person name="Zdobnov E.M."/>
            <person name="Wyder S."/>
            <person name="Kriventseva E.V."/>
            <person name="Kadowaki T."/>
            <person name="Bork P."/>
            <person name="Aranda M."/>
            <person name="Bao R."/>
            <person name="Beermann A."/>
            <person name="Berns N."/>
            <person name="Bolognesi R."/>
            <person name="Bonneton F."/>
            <person name="Bopp D."/>
            <person name="Brown S.J."/>
            <person name="Bucher G."/>
            <person name="Butts T."/>
            <person name="Chaumot A."/>
            <person name="Denell R.E."/>
            <person name="Ferrier D.E."/>
            <person name="Friedrich M."/>
            <person name="Gordon C.M."/>
            <person name="Jindra M."/>
            <person name="Klingler M."/>
            <person name="Lan Q."/>
            <person name="Lattorff H.M."/>
            <person name="Laudet V."/>
            <person name="von Levetsow C."/>
            <person name="Liu Z."/>
            <person name="Lutz R."/>
            <person name="Lynch J.A."/>
            <person name="da Fonseca R.N."/>
            <person name="Posnien N."/>
            <person name="Reuter R."/>
            <person name="Roth S."/>
            <person name="Savard J."/>
            <person name="Schinko J.B."/>
            <person name="Schmitt C."/>
            <person name="Schoppmeier M."/>
            <person name="Schroder R."/>
            <person name="Shippy T.D."/>
            <person name="Simonnet F."/>
            <person name="Marques-Souza H."/>
            <person name="Tautz D."/>
            <person name="Tomoyasu Y."/>
            <person name="Trauner J."/>
            <person name="Van der Zee M."/>
            <person name="Vervoort M."/>
            <person name="Wittkopp N."/>
            <person name="Wimmer E.A."/>
            <person name="Yang X."/>
            <person name="Jones A.K."/>
            <person name="Sattelle D.B."/>
            <person name="Ebert P.R."/>
            <person name="Nelson D."/>
            <person name="Scott J.G."/>
            <person name="Beeman R.W."/>
            <person name="Muthukrishnan S."/>
            <person name="Kramer K.J."/>
            <person name="Arakane Y."/>
            <person name="Beeman R.W."/>
            <person name="Zhu Q."/>
            <person name="Hogenkamp D."/>
            <person name="Dixit R."/>
            <person name="Oppert B."/>
            <person name="Jiang H."/>
            <person name="Zou Z."/>
            <person name="Marshall J."/>
            <person name="Elpidina E."/>
            <person name="Vinokurov K."/>
            <person name="Oppert C."/>
            <person name="Zou Z."/>
            <person name="Evans J."/>
            <person name="Lu Z."/>
            <person name="Zhao P."/>
            <person name="Sumathipala N."/>
            <person name="Altincicek B."/>
            <person name="Vilcinskas A."/>
            <person name="Williams M."/>
            <person name="Hultmark D."/>
            <person name="Hetru C."/>
            <person name="Jiang H."/>
            <person name="Grimmelikhuijzen C.J."/>
            <person name="Hauser F."/>
            <person name="Cazzamali G."/>
            <person name="Williamson M."/>
            <person name="Park Y."/>
            <person name="Li B."/>
            <person name="Tanaka Y."/>
            <person name="Predel R."/>
            <person name="Neupert S."/>
            <person name="Schachtner J."/>
            <person name="Verleyen P."/>
            <person name="Raible F."/>
            <person name="Bork P."/>
            <person name="Friedrich M."/>
            <person name="Walden K.K."/>
            <person name="Robertson H.M."/>
            <person name="Angeli S."/>
            <person name="Foret S."/>
            <person name="Bucher G."/>
            <person name="Schuetz S."/>
            <person name="Maleszka R."/>
            <person name="Wimmer E.A."/>
            <person name="Beeman R.W."/>
            <person name="Lorenzen M."/>
            <person name="Tomoyasu Y."/>
            <person name="Miller S.C."/>
            <person name="Grossmann D."/>
            <person name="Bucher G."/>
        </authorList>
    </citation>
    <scope>NUCLEOTIDE SEQUENCE [LARGE SCALE GENOMIC DNA]</scope>
    <source>
        <strain evidence="1 2">Georgia GA2</strain>
    </source>
</reference>
<proteinExistence type="predicted"/>
<evidence type="ECO:0000313" key="1">
    <source>
        <dbReference type="EMBL" id="EFA13645.1"/>
    </source>
</evidence>
<gene>
    <name evidence="1" type="primary">GLEAN_02232</name>
    <name evidence="1" type="ORF">TcasGA2_TC002232</name>
</gene>
<dbReference type="AlphaFoldDB" id="D7GY03"/>
<accession>D7GY03</accession>
<dbReference type="Proteomes" id="UP000007266">
    <property type="component" value="Unassembled WGS sequence"/>
</dbReference>
<organism evidence="1 2">
    <name type="scientific">Tribolium castaneum</name>
    <name type="common">Red flour beetle</name>
    <dbReference type="NCBI Taxonomy" id="7070"/>
    <lineage>
        <taxon>Eukaryota</taxon>
        <taxon>Metazoa</taxon>
        <taxon>Ecdysozoa</taxon>
        <taxon>Arthropoda</taxon>
        <taxon>Hexapoda</taxon>
        <taxon>Insecta</taxon>
        <taxon>Pterygota</taxon>
        <taxon>Neoptera</taxon>
        <taxon>Endopterygota</taxon>
        <taxon>Coleoptera</taxon>
        <taxon>Polyphaga</taxon>
        <taxon>Cucujiformia</taxon>
        <taxon>Tenebrionidae</taxon>
        <taxon>Tenebrionidae incertae sedis</taxon>
        <taxon>Tribolium</taxon>
    </lineage>
</organism>
<protein>
    <submittedName>
        <fullName evidence="1">Uncharacterized protein</fullName>
    </submittedName>
</protein>
<reference evidence="1 2" key="2">
    <citation type="journal article" date="2010" name="Nucleic Acids Res.">
        <title>BeetleBase in 2010: revisions to provide comprehensive genomic information for Tribolium castaneum.</title>
        <authorList>
            <person name="Kim H.S."/>
            <person name="Murphy T."/>
            <person name="Xia J."/>
            <person name="Caragea D."/>
            <person name="Park Y."/>
            <person name="Beeman R.W."/>
            <person name="Lorenzen M.D."/>
            <person name="Butcher S."/>
            <person name="Manak J.R."/>
            <person name="Brown S.J."/>
        </authorList>
    </citation>
    <scope>NUCLEOTIDE SEQUENCE [LARGE SCALE GENOMIC DNA]</scope>
    <source>
        <strain evidence="1 2">Georgia GA2</strain>
    </source>
</reference>
<dbReference type="EMBL" id="KQ973308">
    <property type="protein sequence ID" value="EFA13645.1"/>
    <property type="molecule type" value="Genomic_DNA"/>
</dbReference>
<dbReference type="HOGENOM" id="CLU_2906994_0_0_1"/>
<keyword evidence="2" id="KW-1185">Reference proteome</keyword>